<evidence type="ECO:0000313" key="1">
    <source>
        <dbReference type="EMBL" id="KAF9334279.1"/>
    </source>
</evidence>
<sequence length="893" mass="102593">MKQQSLPRHSSQLLGLNGTTSVIRPRQMYTRRERRRRRIAALYATIPGYQRYSHVHYHGVRPYDPRTRFHGLQHFLRYARAGSARGIEVYRSSLECRQRALLAQRKKSQFSSKRKFVRVHDRMLEQLRGALRYGAFNRAIRIAKEILKIKPNGAKQPSTKCLLRLARLDQSRYLQAQRAYNRSDRQLEPSTQKASRFLTTTEYNVILSRCEEIKDWSHGYSISQILLKRYLSPKFTFGASPVDFGVPDTRTIHLMSTLFIKSGHPDRAALIFTTMSACYPKKIPLNVYESYLQLLATLPDQLPTIKATLQYLETHGQTPSITLYNTVLKAVGRQEGAAKMGLLVERMAAEGFTFDQQSYRLLMLQCLREQDLQGAHRWLAEHERHGFEIRTSTLEPMMKTCTELVVFYSSRQKLPTAPRKNTAKKSTTIPAEASQEWLSQALRVFQLVSDKKLVPTMSMYNMLIEALLAQSRVVEAQKVLMSMMDIHLYTPSHKTWSLFFNHHLESGDYLSAMRVLNRMRLHPEPVIDSSVALQAKKPFAPIRPPPAVPTRMYRALFQHLLDNRKVSLAERNLYEMMVHQGRTVRPTEKQVVDLIWRLELLPESAERVYELLYSQTLDPRSHEMDVKGAGISVSKNRIMSQGPIQMANVGVMHAKARSVTPAQHDDVWKSWMAITQHYQGQMRDKSASAALSKRVRERSVLALAFEQVARASRKLSIEEQQREHNRMERAESLLRKPATDSWDFSQIRRGPGVGTASLGLGATHAAMAGAGLNPTTHLEFKGKHRQVIQQMLKRQDYLQPLLERQNANTTSAPSVTMEDPVTRLENLKSSFGWMQQHHVPIHPEGLNTYIKSLISHGDFKSVRETLETVGSEPRNDIINEDTLRILEQYREQL</sequence>
<protein>
    <recommendedName>
        <fullName evidence="3">Pentatricopeptide repeat-containing protein</fullName>
    </recommendedName>
</protein>
<dbReference type="PANTHER" id="PTHR47939:SF5">
    <property type="entry name" value="PENTACOTRIPEPTIDE-REPEAT REGION OF PRORP DOMAIN-CONTAINING PROTEIN"/>
    <property type="match status" value="1"/>
</dbReference>
<dbReference type="EMBL" id="JAAAUY010000157">
    <property type="protein sequence ID" value="KAF9334279.1"/>
    <property type="molecule type" value="Genomic_DNA"/>
</dbReference>
<keyword evidence="2" id="KW-1185">Reference proteome</keyword>
<dbReference type="InterPro" id="IPR050667">
    <property type="entry name" value="PPR-containing_protein"/>
</dbReference>
<reference evidence="1" key="1">
    <citation type="journal article" date="2020" name="Fungal Divers.">
        <title>Resolving the Mortierellaceae phylogeny through synthesis of multi-gene phylogenetics and phylogenomics.</title>
        <authorList>
            <person name="Vandepol N."/>
            <person name="Liber J."/>
            <person name="Desiro A."/>
            <person name="Na H."/>
            <person name="Kennedy M."/>
            <person name="Barry K."/>
            <person name="Grigoriev I.V."/>
            <person name="Miller A.N."/>
            <person name="O'Donnell K."/>
            <person name="Stajich J.E."/>
            <person name="Bonito G."/>
        </authorList>
    </citation>
    <scope>NUCLEOTIDE SEQUENCE</scope>
    <source>
        <strain evidence="1">NVP1</strain>
    </source>
</reference>
<evidence type="ECO:0000313" key="2">
    <source>
        <dbReference type="Proteomes" id="UP000696485"/>
    </source>
</evidence>
<gene>
    <name evidence="1" type="ORF">BG006_002439</name>
</gene>
<comment type="caution">
    <text evidence="1">The sequence shown here is derived from an EMBL/GenBank/DDBJ whole genome shotgun (WGS) entry which is preliminary data.</text>
</comment>
<evidence type="ECO:0008006" key="3">
    <source>
        <dbReference type="Google" id="ProtNLM"/>
    </source>
</evidence>
<accession>A0A9P5SP72</accession>
<name>A0A9P5SP72_9FUNG</name>
<proteinExistence type="predicted"/>
<dbReference type="Gene3D" id="1.25.40.10">
    <property type="entry name" value="Tetratricopeptide repeat domain"/>
    <property type="match status" value="2"/>
</dbReference>
<dbReference type="AlphaFoldDB" id="A0A9P5SP72"/>
<dbReference type="Proteomes" id="UP000696485">
    <property type="component" value="Unassembled WGS sequence"/>
</dbReference>
<organism evidence="1 2">
    <name type="scientific">Podila minutissima</name>
    <dbReference type="NCBI Taxonomy" id="64525"/>
    <lineage>
        <taxon>Eukaryota</taxon>
        <taxon>Fungi</taxon>
        <taxon>Fungi incertae sedis</taxon>
        <taxon>Mucoromycota</taxon>
        <taxon>Mortierellomycotina</taxon>
        <taxon>Mortierellomycetes</taxon>
        <taxon>Mortierellales</taxon>
        <taxon>Mortierellaceae</taxon>
        <taxon>Podila</taxon>
    </lineage>
</organism>
<dbReference type="PANTHER" id="PTHR47939">
    <property type="entry name" value="MEMBRANE-ASSOCIATED SALT-INDUCIBLE PROTEIN-LIKE"/>
    <property type="match status" value="1"/>
</dbReference>
<dbReference type="InterPro" id="IPR011990">
    <property type="entry name" value="TPR-like_helical_dom_sf"/>
</dbReference>